<dbReference type="Proteomes" id="UP001060215">
    <property type="component" value="Chromosome 6"/>
</dbReference>
<evidence type="ECO:0000313" key="1">
    <source>
        <dbReference type="EMBL" id="KAI8024283.1"/>
    </source>
</evidence>
<keyword evidence="2" id="KW-1185">Reference proteome</keyword>
<dbReference type="EMBL" id="CM045763">
    <property type="protein sequence ID" value="KAI8024283.1"/>
    <property type="molecule type" value="Genomic_DNA"/>
</dbReference>
<proteinExistence type="predicted"/>
<accession>A0ACC0IGW4</accession>
<gene>
    <name evidence="1" type="ORF">LOK49_LG03G01892</name>
</gene>
<sequence>MGSEEEMLKSWRREREVASRAYEGWQGSVRTGFSAVTRGFEWFFNGVLSRILKSKKEAFELGKKLWDDLESRKVQNDVKKTTKNRTEPCPNSISLSGLNSQTVEESLFFYVD</sequence>
<comment type="caution">
    <text evidence="1">The sequence shown here is derived from an EMBL/GenBank/DDBJ whole genome shotgun (WGS) entry which is preliminary data.</text>
</comment>
<evidence type="ECO:0000313" key="2">
    <source>
        <dbReference type="Proteomes" id="UP001060215"/>
    </source>
</evidence>
<name>A0ACC0IGW4_9ERIC</name>
<protein>
    <submittedName>
        <fullName evidence="1">Hydroxyproline O-galactosyltransferase GALT5</fullName>
    </submittedName>
</protein>
<reference evidence="1 2" key="1">
    <citation type="journal article" date="2022" name="Plant J.">
        <title>Chromosome-level genome of Camellia lanceoleosa provides a valuable resource for understanding genome evolution and self-incompatibility.</title>
        <authorList>
            <person name="Gong W."/>
            <person name="Xiao S."/>
            <person name="Wang L."/>
            <person name="Liao Z."/>
            <person name="Chang Y."/>
            <person name="Mo W."/>
            <person name="Hu G."/>
            <person name="Li W."/>
            <person name="Zhao G."/>
            <person name="Zhu H."/>
            <person name="Hu X."/>
            <person name="Ji K."/>
            <person name="Xiang X."/>
            <person name="Song Q."/>
            <person name="Yuan D."/>
            <person name="Jin S."/>
            <person name="Zhang L."/>
        </authorList>
    </citation>
    <scope>NUCLEOTIDE SEQUENCE [LARGE SCALE GENOMIC DNA]</scope>
    <source>
        <strain evidence="1">SQ_2022a</strain>
    </source>
</reference>
<organism evidence="1 2">
    <name type="scientific">Camellia lanceoleosa</name>
    <dbReference type="NCBI Taxonomy" id="1840588"/>
    <lineage>
        <taxon>Eukaryota</taxon>
        <taxon>Viridiplantae</taxon>
        <taxon>Streptophyta</taxon>
        <taxon>Embryophyta</taxon>
        <taxon>Tracheophyta</taxon>
        <taxon>Spermatophyta</taxon>
        <taxon>Magnoliopsida</taxon>
        <taxon>eudicotyledons</taxon>
        <taxon>Gunneridae</taxon>
        <taxon>Pentapetalae</taxon>
        <taxon>asterids</taxon>
        <taxon>Ericales</taxon>
        <taxon>Theaceae</taxon>
        <taxon>Camellia</taxon>
    </lineage>
</organism>